<accession>A0ABU7DFD6</accession>
<evidence type="ECO:0000313" key="2">
    <source>
        <dbReference type="Proteomes" id="UP001352852"/>
    </source>
</evidence>
<protein>
    <submittedName>
        <fullName evidence="1">Uncharacterized protein</fullName>
    </submittedName>
</protein>
<dbReference type="Proteomes" id="UP001352852">
    <property type="component" value="Unassembled WGS sequence"/>
</dbReference>
<gene>
    <name evidence="1" type="ORF">CHARACLAT_010506</name>
</gene>
<evidence type="ECO:0000313" key="1">
    <source>
        <dbReference type="EMBL" id="MED6273843.1"/>
    </source>
</evidence>
<organism evidence="1 2">
    <name type="scientific">Characodon lateralis</name>
    <dbReference type="NCBI Taxonomy" id="208331"/>
    <lineage>
        <taxon>Eukaryota</taxon>
        <taxon>Metazoa</taxon>
        <taxon>Chordata</taxon>
        <taxon>Craniata</taxon>
        <taxon>Vertebrata</taxon>
        <taxon>Euteleostomi</taxon>
        <taxon>Actinopterygii</taxon>
        <taxon>Neopterygii</taxon>
        <taxon>Teleostei</taxon>
        <taxon>Neoteleostei</taxon>
        <taxon>Acanthomorphata</taxon>
        <taxon>Ovalentaria</taxon>
        <taxon>Atherinomorphae</taxon>
        <taxon>Cyprinodontiformes</taxon>
        <taxon>Goodeidae</taxon>
        <taxon>Characodon</taxon>
    </lineage>
</organism>
<reference evidence="1 2" key="1">
    <citation type="submission" date="2021-06" db="EMBL/GenBank/DDBJ databases">
        <authorList>
            <person name="Palmer J.M."/>
        </authorList>
    </citation>
    <scope>NUCLEOTIDE SEQUENCE [LARGE SCALE GENOMIC DNA]</scope>
    <source>
        <strain evidence="1 2">CL_MEX2019</strain>
        <tissue evidence="1">Muscle</tissue>
    </source>
</reference>
<keyword evidence="2" id="KW-1185">Reference proteome</keyword>
<proteinExistence type="predicted"/>
<comment type="caution">
    <text evidence="1">The sequence shown here is derived from an EMBL/GenBank/DDBJ whole genome shotgun (WGS) entry which is preliminary data.</text>
</comment>
<sequence length="72" mass="8204">MYLQINTLKTEDMVMDMRKSSPHPAPTVVNCAATKQVDGYMYLVVVCDGAPSFEQHFAATTKKVHQWLLFLR</sequence>
<dbReference type="EMBL" id="JAHUTJ010025266">
    <property type="protein sequence ID" value="MED6273843.1"/>
    <property type="molecule type" value="Genomic_DNA"/>
</dbReference>
<name>A0ABU7DFD6_9TELE</name>